<dbReference type="AlphaFoldDB" id="A0A5M9JKR1"/>
<proteinExistence type="predicted"/>
<comment type="caution">
    <text evidence="2">The sequence shown here is derived from an EMBL/GenBank/DDBJ whole genome shotgun (WGS) entry which is preliminary data.</text>
</comment>
<feature type="compositionally biased region" description="Polar residues" evidence="1">
    <location>
        <begin position="60"/>
        <end position="72"/>
    </location>
</feature>
<keyword evidence="3" id="KW-1185">Reference proteome</keyword>
<reference evidence="2 3" key="1">
    <citation type="submission" date="2019-06" db="EMBL/GenBank/DDBJ databases">
        <title>Genome Sequence of the Brown Rot Fungal Pathogen Monilinia fructicola.</title>
        <authorList>
            <person name="De Miccolis Angelini R.M."/>
            <person name="Landi L."/>
            <person name="Abate D."/>
            <person name="Pollastro S."/>
            <person name="Romanazzi G."/>
            <person name="Faretra F."/>
        </authorList>
    </citation>
    <scope>NUCLEOTIDE SEQUENCE [LARGE SCALE GENOMIC DNA]</scope>
    <source>
        <strain evidence="2 3">Mfrc123</strain>
    </source>
</reference>
<accession>A0A5M9JKR1</accession>
<dbReference type="EMBL" id="VICG01000008">
    <property type="protein sequence ID" value="KAA8569317.1"/>
    <property type="molecule type" value="Genomic_DNA"/>
</dbReference>
<sequence>MDMNDSTTSPPHSSALVNTKTMQINNNTIALPASSAVVEAADVETNESAASSASPLPAIANNTMDGNDSTTNLPQSADLATTMNDTTAPSPSPVLSLITILPLEMRIPIYIPNLSMTIAGQPPALLHALKGTVDYTTAQDEYKRINFVLCDATFGAFRRMSRQGKFKNILFLNIRCDSFTISPHVGRHPIHSHVTKLMNNFLTINVTANPPRNPAIAANEERSFDACRNVHNILWHHIKLNQTQTKQVLRRKKLFYCT</sequence>
<feature type="compositionally biased region" description="Low complexity" evidence="1">
    <location>
        <begin position="48"/>
        <end position="58"/>
    </location>
</feature>
<organism evidence="2 3">
    <name type="scientific">Monilinia fructicola</name>
    <name type="common">Brown rot fungus</name>
    <name type="synonym">Ciboria fructicola</name>
    <dbReference type="NCBI Taxonomy" id="38448"/>
    <lineage>
        <taxon>Eukaryota</taxon>
        <taxon>Fungi</taxon>
        <taxon>Dikarya</taxon>
        <taxon>Ascomycota</taxon>
        <taxon>Pezizomycotina</taxon>
        <taxon>Leotiomycetes</taxon>
        <taxon>Helotiales</taxon>
        <taxon>Sclerotiniaceae</taxon>
        <taxon>Monilinia</taxon>
    </lineage>
</organism>
<protein>
    <submittedName>
        <fullName evidence="2">Uncharacterized protein</fullName>
    </submittedName>
</protein>
<name>A0A5M9JKR1_MONFR</name>
<evidence type="ECO:0000313" key="3">
    <source>
        <dbReference type="Proteomes" id="UP000322873"/>
    </source>
</evidence>
<evidence type="ECO:0000313" key="2">
    <source>
        <dbReference type="EMBL" id="KAA8569317.1"/>
    </source>
</evidence>
<dbReference type="VEuPathDB" id="FungiDB:MFRU_004g01390"/>
<gene>
    <name evidence="2" type="ORF">EYC84_000972</name>
</gene>
<evidence type="ECO:0000256" key="1">
    <source>
        <dbReference type="SAM" id="MobiDB-lite"/>
    </source>
</evidence>
<feature type="region of interest" description="Disordered" evidence="1">
    <location>
        <begin position="46"/>
        <end position="72"/>
    </location>
</feature>
<dbReference type="Proteomes" id="UP000322873">
    <property type="component" value="Unassembled WGS sequence"/>
</dbReference>